<dbReference type="Proteomes" id="UP000639772">
    <property type="component" value="Chromosome 11"/>
</dbReference>
<evidence type="ECO:0000259" key="2">
    <source>
        <dbReference type="Pfam" id="PF06972"/>
    </source>
</evidence>
<dbReference type="SUPFAM" id="SSF46934">
    <property type="entry name" value="UBA-like"/>
    <property type="match status" value="1"/>
</dbReference>
<feature type="compositionally biased region" description="Basic and acidic residues" evidence="1">
    <location>
        <begin position="68"/>
        <end position="87"/>
    </location>
</feature>
<evidence type="ECO:0000313" key="3">
    <source>
        <dbReference type="EMBL" id="KAG0462539.1"/>
    </source>
</evidence>
<feature type="compositionally biased region" description="Low complexity" evidence="1">
    <location>
        <begin position="107"/>
        <end position="116"/>
    </location>
</feature>
<protein>
    <recommendedName>
        <fullName evidence="2">GBF-interacting protein 1 N-terminal domain-containing protein</fullName>
    </recommendedName>
</protein>
<feature type="compositionally biased region" description="Polar residues" evidence="1">
    <location>
        <begin position="91"/>
        <end position="106"/>
    </location>
</feature>
<evidence type="ECO:0000256" key="1">
    <source>
        <dbReference type="SAM" id="MobiDB-lite"/>
    </source>
</evidence>
<dbReference type="Pfam" id="PF06972">
    <property type="entry name" value="GIP1_N"/>
    <property type="match status" value="1"/>
</dbReference>
<dbReference type="InterPro" id="IPR009719">
    <property type="entry name" value="GIP1_N"/>
</dbReference>
<proteinExistence type="predicted"/>
<feature type="domain" description="GBF-interacting protein 1 N-terminal" evidence="2">
    <location>
        <begin position="21"/>
        <end position="79"/>
    </location>
</feature>
<feature type="region of interest" description="Disordered" evidence="1">
    <location>
        <begin position="1"/>
        <end position="20"/>
    </location>
</feature>
<feature type="region of interest" description="Disordered" evidence="1">
    <location>
        <begin position="68"/>
        <end position="116"/>
    </location>
</feature>
<reference evidence="3 4" key="1">
    <citation type="journal article" date="2020" name="Nat. Food">
        <title>A phased Vanilla planifolia genome enables genetic improvement of flavour and production.</title>
        <authorList>
            <person name="Hasing T."/>
            <person name="Tang H."/>
            <person name="Brym M."/>
            <person name="Khazi F."/>
            <person name="Huang T."/>
            <person name="Chambers A.H."/>
        </authorList>
    </citation>
    <scope>NUCLEOTIDE SEQUENCE [LARGE SCALE GENOMIC DNA]</scope>
    <source>
        <tissue evidence="3">Leaf</tissue>
    </source>
</reference>
<accession>A0A835Q3T2</accession>
<evidence type="ECO:0000313" key="4">
    <source>
        <dbReference type="Proteomes" id="UP000639772"/>
    </source>
</evidence>
<dbReference type="AlphaFoldDB" id="A0A835Q3T2"/>
<feature type="compositionally biased region" description="Gly residues" evidence="1">
    <location>
        <begin position="1"/>
        <end position="13"/>
    </location>
</feature>
<dbReference type="EMBL" id="JADCNM010000011">
    <property type="protein sequence ID" value="KAG0462539.1"/>
    <property type="molecule type" value="Genomic_DNA"/>
</dbReference>
<organism evidence="3 4">
    <name type="scientific">Vanilla planifolia</name>
    <name type="common">Vanilla</name>
    <dbReference type="NCBI Taxonomy" id="51239"/>
    <lineage>
        <taxon>Eukaryota</taxon>
        <taxon>Viridiplantae</taxon>
        <taxon>Streptophyta</taxon>
        <taxon>Embryophyta</taxon>
        <taxon>Tracheophyta</taxon>
        <taxon>Spermatophyta</taxon>
        <taxon>Magnoliopsida</taxon>
        <taxon>Liliopsida</taxon>
        <taxon>Asparagales</taxon>
        <taxon>Orchidaceae</taxon>
        <taxon>Vanilloideae</taxon>
        <taxon>Vanilleae</taxon>
        <taxon>Vanilla</taxon>
    </lineage>
</organism>
<sequence>MSGGSGGGIGRGNGAAAASGIPAGARRMVQTIKEIVNLPDQEIYVTLKGCGMDPSEAVQRLLSQDSFHEVKSKRDKKKELHQAKVDEIPEIQQSAESESLQEGSPRSESLSEMENSLEISEVKTKVDVINTSLSQRHLFEQQNVNDFDLEISSAVANLQKLSLQKDGLVAPSLEDNPAVIIPRHLQVTNADCSHLSFGSFSSGISTTFPDSSSSNQLNCNLEVTDVADGFPSLHKSDARNSNYYDNGGLTSQINEDAVSRSAMSSMTYDMSTASVSEVIQDDAKNRTREISYNFPSLSGYGASSSTQQSAIAFAAPQASLQMQNLASLSTLMQSYTSSLQSSLLQPTLQPLRDLDLPFSPLLTTQSVSAKHSAETSISGPAISMSEVKPNAFPNLEPSQSSSGNNVPVGHSIPQQLPIHHYSQATLPLGPFANVISYPFLPPSYTYLPSAAFPQPYTSNGPFHQSLAVAPNAALKYSLPQYKKQHICVQFSSASHHSRCLWKLCWFNHLWKYNIRT</sequence>
<dbReference type="InterPro" id="IPR009060">
    <property type="entry name" value="UBA-like_sf"/>
</dbReference>
<dbReference type="OrthoDB" id="762072at2759"/>
<dbReference type="PANTHER" id="PTHR46445:SF3">
    <property type="entry name" value="RNA POLYMERASE II DEGRADATION FACTOR-LIKE PROTEIN (DUF1296)-RELATED"/>
    <property type="match status" value="1"/>
</dbReference>
<name>A0A835Q3T2_VANPL</name>
<dbReference type="PANTHER" id="PTHR46445">
    <property type="entry name" value="RNA POLYMERASE II DEGRADATION FACTOR-LIKE PROTEIN (DUF1296)"/>
    <property type="match status" value="1"/>
</dbReference>
<comment type="caution">
    <text evidence="3">The sequence shown here is derived from an EMBL/GenBank/DDBJ whole genome shotgun (WGS) entry which is preliminary data.</text>
</comment>
<gene>
    <name evidence="3" type="ORF">HPP92_021015</name>
</gene>